<protein>
    <submittedName>
        <fullName evidence="1 2">Uncharacterized protein</fullName>
    </submittedName>
</protein>
<sequence>MPNYCYYSCCCSSGLSVRSKHLCVDDGWMDAGKTLPGRSKEEELQTALGGLFFF</sequence>
<proteinExistence type="predicted"/>
<dbReference type="EMBL" id="CM000880">
    <property type="protein sequence ID" value="KQK14655.1"/>
    <property type="molecule type" value="Genomic_DNA"/>
</dbReference>
<gene>
    <name evidence="1" type="ORF">BRADI_1g17835v3</name>
</gene>
<evidence type="ECO:0000313" key="3">
    <source>
        <dbReference type="Proteomes" id="UP000008810"/>
    </source>
</evidence>
<accession>A0A0Q3GUS6</accession>
<name>A0A0Q3GUS6_BRADI</name>
<reference evidence="1 2" key="1">
    <citation type="journal article" date="2010" name="Nature">
        <title>Genome sequencing and analysis of the model grass Brachypodium distachyon.</title>
        <authorList>
            <consortium name="International Brachypodium Initiative"/>
        </authorList>
    </citation>
    <scope>NUCLEOTIDE SEQUENCE [LARGE SCALE GENOMIC DNA]</scope>
    <source>
        <strain evidence="1 2">Bd21</strain>
    </source>
</reference>
<dbReference type="EnsemblPlants" id="KQK14655">
    <property type="protein sequence ID" value="KQK14655"/>
    <property type="gene ID" value="BRADI_1g17835v3"/>
</dbReference>
<organism evidence="1">
    <name type="scientific">Brachypodium distachyon</name>
    <name type="common">Purple false brome</name>
    <name type="synonym">Trachynia distachya</name>
    <dbReference type="NCBI Taxonomy" id="15368"/>
    <lineage>
        <taxon>Eukaryota</taxon>
        <taxon>Viridiplantae</taxon>
        <taxon>Streptophyta</taxon>
        <taxon>Embryophyta</taxon>
        <taxon>Tracheophyta</taxon>
        <taxon>Spermatophyta</taxon>
        <taxon>Magnoliopsida</taxon>
        <taxon>Liliopsida</taxon>
        <taxon>Poales</taxon>
        <taxon>Poaceae</taxon>
        <taxon>BOP clade</taxon>
        <taxon>Pooideae</taxon>
        <taxon>Stipodae</taxon>
        <taxon>Brachypodieae</taxon>
        <taxon>Brachypodium</taxon>
    </lineage>
</organism>
<evidence type="ECO:0000313" key="2">
    <source>
        <dbReference type="EnsemblPlants" id="KQK14655"/>
    </source>
</evidence>
<dbReference type="Gramene" id="KQK14655">
    <property type="protein sequence ID" value="KQK14655"/>
    <property type="gene ID" value="BRADI_1g17835v3"/>
</dbReference>
<dbReference type="Proteomes" id="UP000008810">
    <property type="component" value="Chromosome 1"/>
</dbReference>
<reference evidence="1" key="2">
    <citation type="submission" date="2017-06" db="EMBL/GenBank/DDBJ databases">
        <title>WGS assembly of Brachypodium distachyon.</title>
        <authorList>
            <consortium name="The International Brachypodium Initiative"/>
            <person name="Lucas S."/>
            <person name="Harmon-Smith M."/>
            <person name="Lail K."/>
            <person name="Tice H."/>
            <person name="Grimwood J."/>
            <person name="Bruce D."/>
            <person name="Barry K."/>
            <person name="Shu S."/>
            <person name="Lindquist E."/>
            <person name="Wang M."/>
            <person name="Pitluck S."/>
            <person name="Vogel J.P."/>
            <person name="Garvin D.F."/>
            <person name="Mockler T.C."/>
            <person name="Schmutz J."/>
            <person name="Rokhsar D."/>
            <person name="Bevan M.W."/>
        </authorList>
    </citation>
    <scope>NUCLEOTIDE SEQUENCE</scope>
    <source>
        <strain evidence="1">Bd21</strain>
    </source>
</reference>
<evidence type="ECO:0000313" key="1">
    <source>
        <dbReference type="EMBL" id="KQK14655.1"/>
    </source>
</evidence>
<keyword evidence="3" id="KW-1185">Reference proteome</keyword>
<dbReference type="InParanoid" id="A0A0Q3GUS6"/>
<reference evidence="2" key="3">
    <citation type="submission" date="2018-08" db="UniProtKB">
        <authorList>
            <consortium name="EnsemblPlants"/>
        </authorList>
    </citation>
    <scope>IDENTIFICATION</scope>
    <source>
        <strain evidence="2">cv. Bd21</strain>
    </source>
</reference>
<dbReference type="AlphaFoldDB" id="A0A0Q3GUS6"/>